<feature type="region of interest" description="Disordered" evidence="1">
    <location>
        <begin position="17"/>
        <end position="43"/>
    </location>
</feature>
<feature type="compositionally biased region" description="Low complexity" evidence="1">
    <location>
        <begin position="34"/>
        <end position="43"/>
    </location>
</feature>
<gene>
    <name evidence="2" type="ORF">CCMP2556_LOCUS30486</name>
</gene>
<accession>A0ABP0NFT5</accession>
<evidence type="ECO:0000313" key="3">
    <source>
        <dbReference type="Proteomes" id="UP001642484"/>
    </source>
</evidence>
<keyword evidence="3" id="KW-1185">Reference proteome</keyword>
<proteinExistence type="predicted"/>
<dbReference type="Proteomes" id="UP001642484">
    <property type="component" value="Unassembled WGS sequence"/>
</dbReference>
<organism evidence="2 3">
    <name type="scientific">Durusdinium trenchii</name>
    <dbReference type="NCBI Taxonomy" id="1381693"/>
    <lineage>
        <taxon>Eukaryota</taxon>
        <taxon>Sar</taxon>
        <taxon>Alveolata</taxon>
        <taxon>Dinophyceae</taxon>
        <taxon>Suessiales</taxon>
        <taxon>Symbiodiniaceae</taxon>
        <taxon>Durusdinium</taxon>
    </lineage>
</organism>
<comment type="caution">
    <text evidence="2">The sequence shown here is derived from an EMBL/GenBank/DDBJ whole genome shotgun (WGS) entry which is preliminary data.</text>
</comment>
<evidence type="ECO:0000313" key="2">
    <source>
        <dbReference type="EMBL" id="CAK9061987.1"/>
    </source>
</evidence>
<protein>
    <submittedName>
        <fullName evidence="2">Uncharacterized protein</fullName>
    </submittedName>
</protein>
<dbReference type="EMBL" id="CAXAMN010021662">
    <property type="protein sequence ID" value="CAK9061987.1"/>
    <property type="molecule type" value="Genomic_DNA"/>
</dbReference>
<evidence type="ECO:0000256" key="1">
    <source>
        <dbReference type="SAM" id="MobiDB-lite"/>
    </source>
</evidence>
<sequence length="118" mass="12898">MGCKCAKALAVERDIELAPLHDASSDDEAEPEGTAEATEAPAEELGWYERGELAFQHGKSAWQRFKGSPLGIFLLERWLPLQDTALDLLITFGKAGWPLCSDDGLLGMPNECCYVLLS</sequence>
<reference evidence="2 3" key="1">
    <citation type="submission" date="2024-02" db="EMBL/GenBank/DDBJ databases">
        <authorList>
            <person name="Chen Y."/>
            <person name="Shah S."/>
            <person name="Dougan E. K."/>
            <person name="Thang M."/>
            <person name="Chan C."/>
        </authorList>
    </citation>
    <scope>NUCLEOTIDE SEQUENCE [LARGE SCALE GENOMIC DNA]</scope>
</reference>
<name>A0ABP0NFT5_9DINO</name>